<dbReference type="PANTHER" id="PTHR33877:SF1">
    <property type="entry name" value="TYPE IV METHYL-DIRECTED RESTRICTION ENZYME ECOKMCRA"/>
    <property type="match status" value="1"/>
</dbReference>
<dbReference type="InterPro" id="IPR052892">
    <property type="entry name" value="NA-targeting_endonuclease"/>
</dbReference>
<gene>
    <name evidence="2" type="ORF">H8Z82_16335</name>
</gene>
<evidence type="ECO:0000313" key="3">
    <source>
        <dbReference type="Proteomes" id="UP000649826"/>
    </source>
</evidence>
<keyword evidence="2" id="KW-0540">Nuclease</keyword>
<dbReference type="InterPro" id="IPR002711">
    <property type="entry name" value="HNH"/>
</dbReference>
<dbReference type="PANTHER" id="PTHR33877">
    <property type="entry name" value="SLL1193 PROTEIN"/>
    <property type="match status" value="1"/>
</dbReference>
<dbReference type="Proteomes" id="UP000649826">
    <property type="component" value="Unassembled WGS sequence"/>
</dbReference>
<dbReference type="SMART" id="SM00507">
    <property type="entry name" value="HNHc"/>
    <property type="match status" value="1"/>
</dbReference>
<keyword evidence="2" id="KW-0255">Endonuclease</keyword>
<dbReference type="InterPro" id="IPR003615">
    <property type="entry name" value="HNH_nuc"/>
</dbReference>
<comment type="caution">
    <text evidence="2">The sequence shown here is derived from an EMBL/GenBank/DDBJ whole genome shotgun (WGS) entry which is preliminary data.</text>
</comment>
<name>A0ABR7IMB2_9FIRM</name>
<feature type="domain" description="HNH nuclease" evidence="1">
    <location>
        <begin position="73"/>
        <end position="126"/>
    </location>
</feature>
<dbReference type="GO" id="GO:0004519">
    <property type="term" value="F:endonuclease activity"/>
    <property type="evidence" value="ECO:0007669"/>
    <property type="project" value="UniProtKB-KW"/>
</dbReference>
<dbReference type="RefSeq" id="WP_186995701.1">
    <property type="nucleotide sequence ID" value="NZ_JACOQG010000054.1"/>
</dbReference>
<keyword evidence="3" id="KW-1185">Reference proteome</keyword>
<sequence>MKEYIITNGCHYISITDTGKIIKTRDLMSATRYALEVDAHRVINSNAEKCKGYHTLLLCNNNSCKKRKIYSSDVKRILYIHANGICAICGKPLQLQEVSLDHYIPLSRGGADDIENLEVTHTSCNRIKSDLLPEELTSELMDILMYQIEKKGCHKLRWNIAKFMLKEFC</sequence>
<dbReference type="EMBL" id="JACOQG010000054">
    <property type="protein sequence ID" value="MBC5781177.1"/>
    <property type="molecule type" value="Genomic_DNA"/>
</dbReference>
<keyword evidence="2" id="KW-0378">Hydrolase</keyword>
<dbReference type="Gene3D" id="1.10.30.50">
    <property type="match status" value="1"/>
</dbReference>
<accession>A0ABR7IMB2</accession>
<evidence type="ECO:0000259" key="1">
    <source>
        <dbReference type="SMART" id="SM00507"/>
    </source>
</evidence>
<dbReference type="Pfam" id="PF01844">
    <property type="entry name" value="HNH"/>
    <property type="match status" value="1"/>
</dbReference>
<proteinExistence type="predicted"/>
<evidence type="ECO:0000313" key="2">
    <source>
        <dbReference type="EMBL" id="MBC5781177.1"/>
    </source>
</evidence>
<organism evidence="2 3">
    <name type="scientific">Blautia difficilis</name>
    <dbReference type="NCBI Taxonomy" id="2763027"/>
    <lineage>
        <taxon>Bacteria</taxon>
        <taxon>Bacillati</taxon>
        <taxon>Bacillota</taxon>
        <taxon>Clostridia</taxon>
        <taxon>Lachnospirales</taxon>
        <taxon>Lachnospiraceae</taxon>
        <taxon>Blautia</taxon>
    </lineage>
</organism>
<protein>
    <submittedName>
        <fullName evidence="2">HNH endonuclease</fullName>
    </submittedName>
</protein>
<reference evidence="2 3" key="1">
    <citation type="submission" date="2020-08" db="EMBL/GenBank/DDBJ databases">
        <title>Genome public.</title>
        <authorList>
            <person name="Liu C."/>
            <person name="Sun Q."/>
        </authorList>
    </citation>
    <scope>NUCLEOTIDE SEQUENCE [LARGE SCALE GENOMIC DNA]</scope>
    <source>
        <strain evidence="2 3">M29</strain>
    </source>
</reference>
<dbReference type="CDD" id="cd00085">
    <property type="entry name" value="HNHc"/>
    <property type="match status" value="1"/>
</dbReference>